<accession>A0ACB6V7H9</accession>
<evidence type="ECO:0000313" key="1">
    <source>
        <dbReference type="EMBL" id="KAF5100184.1"/>
    </source>
</evidence>
<evidence type="ECO:0000313" key="2">
    <source>
        <dbReference type="Proteomes" id="UP000744676"/>
    </source>
</evidence>
<protein>
    <submittedName>
        <fullName evidence="1">Uncharacterized protein</fullName>
    </submittedName>
</protein>
<comment type="caution">
    <text evidence="1">The sequence shown here is derived from an EMBL/GenBank/DDBJ whole genome shotgun (WGS) entry which is preliminary data.</text>
</comment>
<gene>
    <name evidence="1" type="ORF">D0Z00_001391</name>
</gene>
<reference evidence="1 2" key="1">
    <citation type="journal article" date="2020" name="Front. Microbiol.">
        <title>Phenotypic and Genetic Characterization of the Cheese Ripening Yeast Geotrichum candidum.</title>
        <authorList>
            <person name="Perkins V."/>
            <person name="Vignola S."/>
            <person name="Lessard M.H."/>
            <person name="Plante P.L."/>
            <person name="Corbeil J."/>
            <person name="Dugat-Bony E."/>
            <person name="Frenette M."/>
            <person name="Labrie S."/>
        </authorList>
    </citation>
    <scope>NUCLEOTIDE SEQUENCE [LARGE SCALE GENOMIC DNA]</scope>
    <source>
        <strain evidence="1 2">LMA-1147</strain>
    </source>
</reference>
<proteinExistence type="predicted"/>
<dbReference type="EMBL" id="QVQA01000025">
    <property type="protein sequence ID" value="KAF5100184.1"/>
    <property type="molecule type" value="Genomic_DNA"/>
</dbReference>
<organism evidence="1 2">
    <name type="scientific">Geotrichum galactomycetum</name>
    <dbReference type="NCBI Taxonomy" id="27317"/>
    <lineage>
        <taxon>Eukaryota</taxon>
        <taxon>Fungi</taxon>
        <taxon>Dikarya</taxon>
        <taxon>Ascomycota</taxon>
        <taxon>Saccharomycotina</taxon>
        <taxon>Dipodascomycetes</taxon>
        <taxon>Dipodascales</taxon>
        <taxon>Dipodascaceae</taxon>
        <taxon>Geotrichum</taxon>
    </lineage>
</organism>
<keyword evidence="2" id="KW-1185">Reference proteome</keyword>
<dbReference type="Proteomes" id="UP000744676">
    <property type="component" value="Unassembled WGS sequence"/>
</dbReference>
<sequence length="1119" mass="124936">MFEYAFQDFFNPTGAEAAAGMWGAMLLLLGPVFYAWEYRAKWLEIAERGVFVRKPGNPAAQAALLRVWRNLAYMSADRPLSAPNASGSKDLKMMVAPLRHLVSTTSVPAVLNEAVDNWVRVVYSCLSPTCVYSAKEELGLVWVRAVENCVCTMLLADNQRPRILAVVKQLLFPRSPVQSGPFTPGNSILASPSKSGAHYHNHTTAPTRWFAARILEGEVFELNDLPGFPSKWTRANYRLIRATLLDTILPQCINNNGTEQFVEIWKLFVSLLVAPLAKKESAEHDGDEDMFMLTINDSLTVLEKLKGGSDYGLLVHLVNAFEAGFNKILTLPFGDFPVYTIDASLRIVVSADQAGVESKPTEKTHQINPLTLFWTILLKQQQVVSAVGRPDVKLLTTYRPLSTDVLRELSSVLTNCAFDSQFELEPLWLKLYSVVFNSSDPSVYQDMAIVNNLVRLHTCIKYVVNFKEPWAGFLTYSFSQSEPDNEGSTATTQLDAPSEAMTCWLKCLEKMDSLIPNSALLEEYCRDVLKSTPHAEVFFNHLCYTAIKQQLAATATMSPKQQKSSELSNHYSTLFQSVQFEELLNHVLTSPDMLPETIALGYKLLQVLYFQHGSLDCLLDEQVALLRRLAQLELGSKSQWYAFWREFMERLEALGLSSRSQLFKGRGKRKNRGTASVKYCYEWSPRVVNFFIALYSHGTTGLSSLVKQALTRFAERHTKLSMPKKLLAIVDDNNGNMKIDPEFTLQAFYKRAGSSKGAEVSHIVNKAQQIPSENEQEMESVHGLKYEQDQPIPSTATDEAIQVDAIMIDELPVVVQPKTEKQPEGYEKPHEVFHSAMELNSTASVDLTHDQVVDMEIDSPVPDLVHTPRKHTSGESAGDTVPVIDVSSVTSSSSAPTSSDDEYHYKKRRTLRSARLNSKSGMPTSVRIVEPEETDTVATEEELSLHGSAQTKPVSTNGADDGVEMTEAVVIFGDDASDDHTAQATQGSQRRSKRKAAREAAAAFTSTEDKKRKRPSSSSSVESGDPPRKSKRSKSIYKNKPEVCSLMTALEQYTREFQKNWPSVASTPSRGNKDDSLGQEEEKIVELSIKDKQRAFELETRLIEALSQTRKLIISNSYN</sequence>
<name>A0ACB6V7H9_9ASCO</name>